<protein>
    <submittedName>
        <fullName evidence="5">Helix-turn-helix domain-containing protein</fullName>
    </submittedName>
</protein>
<proteinExistence type="predicted"/>
<gene>
    <name evidence="5" type="ORF">ACFS25_29100</name>
</gene>
<dbReference type="EMBL" id="JBHUOM010000048">
    <property type="protein sequence ID" value="MFD2937858.1"/>
    <property type="molecule type" value="Genomic_DNA"/>
</dbReference>
<sequence length="72" mass="8154">MEKAVFLKLLGENIVRLRLAKGWSQTELANACNKDRQTLHKVENGQVNVSVYFLLQIANALEVAVNQILIFK</sequence>
<dbReference type="InterPro" id="IPR001387">
    <property type="entry name" value="Cro/C1-type_HTH"/>
</dbReference>
<evidence type="ECO:0000256" key="3">
    <source>
        <dbReference type="ARBA" id="ARBA00023163"/>
    </source>
</evidence>
<dbReference type="CDD" id="cd00093">
    <property type="entry name" value="HTH_XRE"/>
    <property type="match status" value="1"/>
</dbReference>
<keyword evidence="6" id="KW-1185">Reference proteome</keyword>
<dbReference type="Pfam" id="PF01381">
    <property type="entry name" value="HTH_3"/>
    <property type="match status" value="1"/>
</dbReference>
<evidence type="ECO:0000313" key="5">
    <source>
        <dbReference type="EMBL" id="MFD2937858.1"/>
    </source>
</evidence>
<evidence type="ECO:0000256" key="2">
    <source>
        <dbReference type="ARBA" id="ARBA00023125"/>
    </source>
</evidence>
<dbReference type="PANTHER" id="PTHR46797">
    <property type="entry name" value="HTH-TYPE TRANSCRIPTIONAL REGULATOR"/>
    <property type="match status" value="1"/>
</dbReference>
<evidence type="ECO:0000259" key="4">
    <source>
        <dbReference type="PROSITE" id="PS50943"/>
    </source>
</evidence>
<evidence type="ECO:0000313" key="6">
    <source>
        <dbReference type="Proteomes" id="UP001597512"/>
    </source>
</evidence>
<dbReference type="Gene3D" id="1.10.260.40">
    <property type="entry name" value="lambda repressor-like DNA-binding domains"/>
    <property type="match status" value="1"/>
</dbReference>
<dbReference type="SUPFAM" id="SSF47413">
    <property type="entry name" value="lambda repressor-like DNA-binding domains"/>
    <property type="match status" value="1"/>
</dbReference>
<organism evidence="5 6">
    <name type="scientific">Spirosoma flavum</name>
    <dbReference type="NCBI Taxonomy" id="2048557"/>
    <lineage>
        <taxon>Bacteria</taxon>
        <taxon>Pseudomonadati</taxon>
        <taxon>Bacteroidota</taxon>
        <taxon>Cytophagia</taxon>
        <taxon>Cytophagales</taxon>
        <taxon>Cytophagaceae</taxon>
        <taxon>Spirosoma</taxon>
    </lineage>
</organism>
<dbReference type="InterPro" id="IPR050807">
    <property type="entry name" value="TransReg_Diox_bact_type"/>
</dbReference>
<dbReference type="PROSITE" id="PS50943">
    <property type="entry name" value="HTH_CROC1"/>
    <property type="match status" value="1"/>
</dbReference>
<keyword evidence="2" id="KW-0238">DNA-binding</keyword>
<keyword evidence="3" id="KW-0804">Transcription</keyword>
<reference evidence="6" key="1">
    <citation type="journal article" date="2019" name="Int. J. Syst. Evol. Microbiol.">
        <title>The Global Catalogue of Microorganisms (GCM) 10K type strain sequencing project: providing services to taxonomists for standard genome sequencing and annotation.</title>
        <authorList>
            <consortium name="The Broad Institute Genomics Platform"/>
            <consortium name="The Broad Institute Genome Sequencing Center for Infectious Disease"/>
            <person name="Wu L."/>
            <person name="Ma J."/>
        </authorList>
    </citation>
    <scope>NUCLEOTIDE SEQUENCE [LARGE SCALE GENOMIC DNA]</scope>
    <source>
        <strain evidence="6">KCTC 52490</strain>
    </source>
</reference>
<keyword evidence="1" id="KW-0805">Transcription regulation</keyword>
<dbReference type="SMART" id="SM00530">
    <property type="entry name" value="HTH_XRE"/>
    <property type="match status" value="1"/>
</dbReference>
<name>A0ABW6AU65_9BACT</name>
<evidence type="ECO:0000256" key="1">
    <source>
        <dbReference type="ARBA" id="ARBA00023015"/>
    </source>
</evidence>
<dbReference type="Proteomes" id="UP001597512">
    <property type="component" value="Unassembled WGS sequence"/>
</dbReference>
<accession>A0ABW6AU65</accession>
<dbReference type="RefSeq" id="WP_381508326.1">
    <property type="nucleotide sequence ID" value="NZ_JBHUOM010000048.1"/>
</dbReference>
<dbReference type="InterPro" id="IPR010982">
    <property type="entry name" value="Lambda_DNA-bd_dom_sf"/>
</dbReference>
<feature type="domain" description="HTH cro/C1-type" evidence="4">
    <location>
        <begin position="14"/>
        <end position="68"/>
    </location>
</feature>
<comment type="caution">
    <text evidence="5">The sequence shown here is derived from an EMBL/GenBank/DDBJ whole genome shotgun (WGS) entry which is preliminary data.</text>
</comment>
<dbReference type="PANTHER" id="PTHR46797:SF23">
    <property type="entry name" value="HTH-TYPE TRANSCRIPTIONAL REGULATOR SUTR"/>
    <property type="match status" value="1"/>
</dbReference>